<name>A0AAE1S2P1_9SOLA</name>
<dbReference type="EMBL" id="JAVYJV010000009">
    <property type="protein sequence ID" value="KAK4362157.1"/>
    <property type="molecule type" value="Genomic_DNA"/>
</dbReference>
<feature type="coiled-coil region" evidence="1">
    <location>
        <begin position="140"/>
        <end position="181"/>
    </location>
</feature>
<evidence type="ECO:0000313" key="3">
    <source>
        <dbReference type="EMBL" id="KAK4362157.1"/>
    </source>
</evidence>
<proteinExistence type="predicted"/>
<feature type="compositionally biased region" description="Low complexity" evidence="2">
    <location>
        <begin position="96"/>
        <end position="112"/>
    </location>
</feature>
<evidence type="ECO:0000256" key="1">
    <source>
        <dbReference type="SAM" id="Coils"/>
    </source>
</evidence>
<organism evidence="3 4">
    <name type="scientific">Anisodus tanguticus</name>
    <dbReference type="NCBI Taxonomy" id="243964"/>
    <lineage>
        <taxon>Eukaryota</taxon>
        <taxon>Viridiplantae</taxon>
        <taxon>Streptophyta</taxon>
        <taxon>Embryophyta</taxon>
        <taxon>Tracheophyta</taxon>
        <taxon>Spermatophyta</taxon>
        <taxon>Magnoliopsida</taxon>
        <taxon>eudicotyledons</taxon>
        <taxon>Gunneridae</taxon>
        <taxon>Pentapetalae</taxon>
        <taxon>asterids</taxon>
        <taxon>lamiids</taxon>
        <taxon>Solanales</taxon>
        <taxon>Solanaceae</taxon>
        <taxon>Solanoideae</taxon>
        <taxon>Hyoscyameae</taxon>
        <taxon>Anisodus</taxon>
    </lineage>
</organism>
<keyword evidence="4" id="KW-1185">Reference proteome</keyword>
<feature type="compositionally biased region" description="Gly residues" evidence="2">
    <location>
        <begin position="82"/>
        <end position="93"/>
    </location>
</feature>
<dbReference type="Proteomes" id="UP001291623">
    <property type="component" value="Unassembled WGS sequence"/>
</dbReference>
<dbReference type="PANTHER" id="PTHR35099">
    <property type="entry name" value="OS02G0182700 PROTEIN"/>
    <property type="match status" value="1"/>
</dbReference>
<protein>
    <submittedName>
        <fullName evidence="3">Uncharacterized protein</fullName>
    </submittedName>
</protein>
<reference evidence="3" key="1">
    <citation type="submission" date="2023-12" db="EMBL/GenBank/DDBJ databases">
        <title>Genome assembly of Anisodus tanguticus.</title>
        <authorList>
            <person name="Wang Y.-J."/>
        </authorList>
    </citation>
    <scope>NUCLEOTIDE SEQUENCE</scope>
    <source>
        <strain evidence="3">KB-2021</strain>
        <tissue evidence="3">Leaf</tissue>
    </source>
</reference>
<gene>
    <name evidence="3" type="ORF">RND71_017398</name>
</gene>
<evidence type="ECO:0000256" key="2">
    <source>
        <dbReference type="SAM" id="MobiDB-lite"/>
    </source>
</evidence>
<dbReference type="PANTHER" id="PTHR35099:SF2">
    <property type="entry name" value="OS02G0182700 PROTEIN"/>
    <property type="match status" value="1"/>
</dbReference>
<accession>A0AAE1S2P1</accession>
<comment type="caution">
    <text evidence="3">The sequence shown here is derived from an EMBL/GenBank/DDBJ whole genome shotgun (WGS) entry which is preliminary data.</text>
</comment>
<feature type="region of interest" description="Disordered" evidence="2">
    <location>
        <begin position="49"/>
        <end position="112"/>
    </location>
</feature>
<dbReference type="AlphaFoldDB" id="A0AAE1S2P1"/>
<sequence>MTEEEWLKAAIMDDTMVAELLLRLNQVNPLSKSKLKKSGLPLEWTVRQRRSRPVSVNAKKPAPRASPTTPLSWSGATSVSCGDGGGSGGGVDGGCEESSGPTTPSKTPSSTRSKILLDFQVNGTSDAATASKKSRKKKTLAELKDEEILLIKERKQLKKELAIVHTNLEKLRDTNQNLKRMKLDLHPQQANERGTIVAYDGSSGQFQKKALPCNPAIPIAVLPSSLEEKQDVAGLESKFVLPDLNIPFGEDSSTEILCGVN</sequence>
<evidence type="ECO:0000313" key="4">
    <source>
        <dbReference type="Proteomes" id="UP001291623"/>
    </source>
</evidence>
<keyword evidence="1" id="KW-0175">Coiled coil</keyword>
<feature type="compositionally biased region" description="Polar residues" evidence="2">
    <location>
        <begin position="66"/>
        <end position="77"/>
    </location>
</feature>